<evidence type="ECO:0000313" key="1">
    <source>
        <dbReference type="EMBL" id="MXV49637.1"/>
    </source>
</evidence>
<dbReference type="AlphaFoldDB" id="A0A7K1Y4X7"/>
<accession>A0A7K1Y4X7</accession>
<sequence>MIILYIAYQYKPGNREPLSLSFTFNGPQGANELVTTGTVRVSIKEYRASRKIDEDGNVLFTGIDANYHGEKINLSLDIPEYFLKSPASYKLSDSSRFTEFTVALDKATDSVNVQGRVFELSSKEGISNAEIRFQGSSSIYKSDSLGNFSFVLPFKNGYETRVVVTKGKKELYNSLRTISKADFLSIAVD</sequence>
<keyword evidence="2" id="KW-1185">Reference proteome</keyword>
<dbReference type="RefSeq" id="WP_160842813.1">
    <property type="nucleotide sequence ID" value="NZ_WVHT01000001.1"/>
</dbReference>
<proteinExistence type="predicted"/>
<organism evidence="1 2">
    <name type="scientific">Hufsiella arboris</name>
    <dbReference type="NCBI Taxonomy" id="2695275"/>
    <lineage>
        <taxon>Bacteria</taxon>
        <taxon>Pseudomonadati</taxon>
        <taxon>Bacteroidota</taxon>
        <taxon>Sphingobacteriia</taxon>
        <taxon>Sphingobacteriales</taxon>
        <taxon>Sphingobacteriaceae</taxon>
        <taxon>Hufsiella</taxon>
    </lineage>
</organism>
<reference evidence="1 2" key="1">
    <citation type="submission" date="2019-11" db="EMBL/GenBank/DDBJ databases">
        <title>Pedobacter sp. HMF7647 Genome sequencing and assembly.</title>
        <authorList>
            <person name="Kang H."/>
            <person name="Kim H."/>
            <person name="Joh K."/>
        </authorList>
    </citation>
    <scope>NUCLEOTIDE SEQUENCE [LARGE SCALE GENOMIC DNA]</scope>
    <source>
        <strain evidence="1 2">HMF7647</strain>
    </source>
</reference>
<evidence type="ECO:0000313" key="2">
    <source>
        <dbReference type="Proteomes" id="UP000466586"/>
    </source>
</evidence>
<comment type="caution">
    <text evidence="1">The sequence shown here is derived from an EMBL/GenBank/DDBJ whole genome shotgun (WGS) entry which is preliminary data.</text>
</comment>
<dbReference type="Proteomes" id="UP000466586">
    <property type="component" value="Unassembled WGS sequence"/>
</dbReference>
<dbReference type="EMBL" id="WVHT01000001">
    <property type="protein sequence ID" value="MXV49637.1"/>
    <property type="molecule type" value="Genomic_DNA"/>
</dbReference>
<name>A0A7K1Y4X7_9SPHI</name>
<gene>
    <name evidence="1" type="ORF">GS399_01530</name>
</gene>
<protein>
    <submittedName>
        <fullName evidence="1">Uncharacterized protein</fullName>
    </submittedName>
</protein>